<organism evidence="1">
    <name type="scientific">Arundo donax</name>
    <name type="common">Giant reed</name>
    <name type="synonym">Donax arundinaceus</name>
    <dbReference type="NCBI Taxonomy" id="35708"/>
    <lineage>
        <taxon>Eukaryota</taxon>
        <taxon>Viridiplantae</taxon>
        <taxon>Streptophyta</taxon>
        <taxon>Embryophyta</taxon>
        <taxon>Tracheophyta</taxon>
        <taxon>Spermatophyta</taxon>
        <taxon>Magnoliopsida</taxon>
        <taxon>Liliopsida</taxon>
        <taxon>Poales</taxon>
        <taxon>Poaceae</taxon>
        <taxon>PACMAD clade</taxon>
        <taxon>Arundinoideae</taxon>
        <taxon>Arundineae</taxon>
        <taxon>Arundo</taxon>
    </lineage>
</organism>
<reference evidence="1" key="2">
    <citation type="journal article" date="2015" name="Data Brief">
        <title>Shoot transcriptome of the giant reed, Arundo donax.</title>
        <authorList>
            <person name="Barrero R.A."/>
            <person name="Guerrero F.D."/>
            <person name="Moolhuijzen P."/>
            <person name="Goolsby J.A."/>
            <person name="Tidwell J."/>
            <person name="Bellgard S.E."/>
            <person name="Bellgard M.I."/>
        </authorList>
    </citation>
    <scope>NUCLEOTIDE SEQUENCE</scope>
    <source>
        <tissue evidence="1">Shoot tissue taken approximately 20 cm above the soil surface</tissue>
    </source>
</reference>
<protein>
    <submittedName>
        <fullName evidence="1">Uncharacterized protein</fullName>
    </submittedName>
</protein>
<dbReference type="EMBL" id="GBRH01217125">
    <property type="protein sequence ID" value="JAD80770.1"/>
    <property type="molecule type" value="Transcribed_RNA"/>
</dbReference>
<evidence type="ECO:0000313" key="1">
    <source>
        <dbReference type="EMBL" id="JAD80770.1"/>
    </source>
</evidence>
<sequence length="67" mass="7411">MQVSNSFCSWSLILCVCVFSEMLGELARKEKHGSLIQSFYSLFTVLLITVIGTHISRSGCRLSHASS</sequence>
<name>A0A0A9KIM8_ARUDO</name>
<accession>A0A0A9KIM8</accession>
<proteinExistence type="predicted"/>
<dbReference type="AlphaFoldDB" id="A0A0A9KIM8"/>
<reference evidence="1" key="1">
    <citation type="submission" date="2014-09" db="EMBL/GenBank/DDBJ databases">
        <authorList>
            <person name="Magalhaes I.L.F."/>
            <person name="Oliveira U."/>
            <person name="Santos F.R."/>
            <person name="Vidigal T.H.D.A."/>
            <person name="Brescovit A.D."/>
            <person name="Santos A.J."/>
        </authorList>
    </citation>
    <scope>NUCLEOTIDE SEQUENCE</scope>
    <source>
        <tissue evidence="1">Shoot tissue taken approximately 20 cm above the soil surface</tissue>
    </source>
</reference>